<comment type="caution">
    <text evidence="2">The sequence shown here is derived from an EMBL/GenBank/DDBJ whole genome shotgun (WGS) entry which is preliminary data.</text>
</comment>
<dbReference type="Proteomes" id="UP000664480">
    <property type="component" value="Unassembled WGS sequence"/>
</dbReference>
<name>A0ABS3CEX0_9BACT</name>
<reference evidence="2 3" key="1">
    <citation type="submission" date="2021-03" db="EMBL/GenBank/DDBJ databases">
        <title>novel species isolated from a fishpond in China.</title>
        <authorList>
            <person name="Lu H."/>
            <person name="Cai Z."/>
        </authorList>
    </citation>
    <scope>NUCLEOTIDE SEQUENCE [LARGE SCALE GENOMIC DNA]</scope>
    <source>
        <strain evidence="2 3">YJ13C</strain>
    </source>
</reference>
<keyword evidence="3" id="KW-1185">Reference proteome</keyword>
<dbReference type="Pfam" id="PF14391">
    <property type="entry name" value="DUF4421"/>
    <property type="match status" value="1"/>
</dbReference>
<proteinExistence type="predicted"/>
<dbReference type="RefSeq" id="WP_206586310.1">
    <property type="nucleotide sequence ID" value="NZ_JAFKCU010000002.1"/>
</dbReference>
<evidence type="ECO:0000313" key="3">
    <source>
        <dbReference type="Proteomes" id="UP000664480"/>
    </source>
</evidence>
<organism evidence="2 3">
    <name type="scientific">Algoriphagus pacificus</name>
    <dbReference type="NCBI Taxonomy" id="2811234"/>
    <lineage>
        <taxon>Bacteria</taxon>
        <taxon>Pseudomonadati</taxon>
        <taxon>Bacteroidota</taxon>
        <taxon>Cytophagia</taxon>
        <taxon>Cytophagales</taxon>
        <taxon>Cyclobacteriaceae</taxon>
        <taxon>Algoriphagus</taxon>
    </lineage>
</organism>
<keyword evidence="1" id="KW-0732">Signal</keyword>
<dbReference type="EMBL" id="JAFKCU010000002">
    <property type="protein sequence ID" value="MBN7815653.1"/>
    <property type="molecule type" value="Genomic_DNA"/>
</dbReference>
<protein>
    <submittedName>
        <fullName evidence="2">DUF4421 family protein</fullName>
    </submittedName>
</protein>
<feature type="chain" id="PRO_5046543273" evidence="1">
    <location>
        <begin position="21"/>
        <end position="392"/>
    </location>
</feature>
<dbReference type="InterPro" id="IPR025535">
    <property type="entry name" value="DUF4421"/>
</dbReference>
<evidence type="ECO:0000313" key="2">
    <source>
        <dbReference type="EMBL" id="MBN7815653.1"/>
    </source>
</evidence>
<gene>
    <name evidence="2" type="ORF">J0A69_09445</name>
</gene>
<accession>A0ABS3CEX0</accession>
<sequence>MRLFSFFLLALFFITSLGFSQQFQLTEDNVSIPSESKNTPRLQKELASRLTDQYSSKLAKPAIQVSENDTIPSSEGIIIEDGYIENMSNYLAFRVSLVNDNERFSVESGPSITKIYPNGSSVLKLNMNYRFLSLGFSFIPKFITGNDDNLTKGETTGIGFSTGFNFTHWVQELSYTRTTGYYLDNTSDFDSDWMEGDPYVQFPNLHYRSIQGVTGYNFNQHFSTKAIFTGTERQLKSAGTFLPTLLYRYYIVDNREEPTGTITTQKSKNFEVIANAGYYYTHVIQEKFYASAGASLGYGFLNSKVITRFVGDQVEVKQNNGVFKWDARGALGYNGERFFSGMLITAENRKFKQQNTSVINADWRVYLQMHVGYRLFAPKKLRNTVDAIPILN</sequence>
<feature type="signal peptide" evidence="1">
    <location>
        <begin position="1"/>
        <end position="20"/>
    </location>
</feature>
<evidence type="ECO:0000256" key="1">
    <source>
        <dbReference type="SAM" id="SignalP"/>
    </source>
</evidence>